<feature type="domain" description="ShKT" evidence="3">
    <location>
        <begin position="45"/>
        <end position="79"/>
    </location>
</feature>
<sequence>MRIQKKPPISGPDPELSRTTPKASKPSKPPRSPEPVNRVQMRGVCIDKNVFCGYWSRMGECKNESKFMRVFCKKSCGFCP</sequence>
<dbReference type="PROSITE" id="PS51670">
    <property type="entry name" value="SHKT"/>
    <property type="match status" value="1"/>
</dbReference>
<evidence type="ECO:0000313" key="5">
    <source>
        <dbReference type="WBParaSite" id="BXY_1262400.1"/>
    </source>
</evidence>
<evidence type="ECO:0000256" key="2">
    <source>
        <dbReference type="SAM" id="MobiDB-lite"/>
    </source>
</evidence>
<dbReference type="Proteomes" id="UP000095284">
    <property type="component" value="Unplaced"/>
</dbReference>
<dbReference type="InterPro" id="IPR003582">
    <property type="entry name" value="ShKT_dom"/>
</dbReference>
<reference evidence="5" key="1">
    <citation type="submission" date="2016-11" db="UniProtKB">
        <authorList>
            <consortium name="WormBaseParasite"/>
        </authorList>
    </citation>
    <scope>IDENTIFICATION</scope>
</reference>
<protein>
    <submittedName>
        <fullName evidence="5">ShKT domain-containing protein</fullName>
    </submittedName>
</protein>
<organism evidence="4 5">
    <name type="scientific">Bursaphelenchus xylophilus</name>
    <name type="common">Pinewood nematode worm</name>
    <name type="synonym">Aphelenchoides xylophilus</name>
    <dbReference type="NCBI Taxonomy" id="6326"/>
    <lineage>
        <taxon>Eukaryota</taxon>
        <taxon>Metazoa</taxon>
        <taxon>Ecdysozoa</taxon>
        <taxon>Nematoda</taxon>
        <taxon>Chromadorea</taxon>
        <taxon>Rhabditida</taxon>
        <taxon>Tylenchina</taxon>
        <taxon>Tylenchomorpha</taxon>
        <taxon>Aphelenchoidea</taxon>
        <taxon>Aphelenchoididae</taxon>
        <taxon>Bursaphelenchus</taxon>
    </lineage>
</organism>
<dbReference type="Gene3D" id="1.10.10.1940">
    <property type="match status" value="1"/>
</dbReference>
<proteinExistence type="predicted"/>
<name>A0A1I7SHV6_BURXY</name>
<evidence type="ECO:0000259" key="3">
    <source>
        <dbReference type="PROSITE" id="PS51670"/>
    </source>
</evidence>
<keyword evidence="1" id="KW-1015">Disulfide bond</keyword>
<dbReference type="AlphaFoldDB" id="A0A1I7SHV6"/>
<feature type="disulfide bond" evidence="1">
    <location>
        <begin position="45"/>
        <end position="79"/>
    </location>
</feature>
<dbReference type="Pfam" id="PF01549">
    <property type="entry name" value="ShK"/>
    <property type="match status" value="1"/>
</dbReference>
<dbReference type="SMART" id="SM00254">
    <property type="entry name" value="ShKT"/>
    <property type="match status" value="1"/>
</dbReference>
<feature type="region of interest" description="Disordered" evidence="2">
    <location>
        <begin position="1"/>
        <end position="39"/>
    </location>
</feature>
<evidence type="ECO:0000256" key="1">
    <source>
        <dbReference type="PROSITE-ProRule" id="PRU01005"/>
    </source>
</evidence>
<evidence type="ECO:0000313" key="4">
    <source>
        <dbReference type="Proteomes" id="UP000095284"/>
    </source>
</evidence>
<dbReference type="WBParaSite" id="BXY_1262400.1">
    <property type="protein sequence ID" value="BXY_1262400.1"/>
    <property type="gene ID" value="BXY_1262400"/>
</dbReference>
<accession>A0A1I7SHV6</accession>
<comment type="caution">
    <text evidence="1">Lacks conserved residue(s) required for the propagation of feature annotation.</text>
</comment>